<evidence type="ECO:0000313" key="10">
    <source>
        <dbReference type="EMBL" id="PMP71585.1"/>
    </source>
</evidence>
<dbReference type="NCBIfam" id="TIGR00119">
    <property type="entry name" value="acolac_sm"/>
    <property type="match status" value="1"/>
</dbReference>
<dbReference type="PANTHER" id="PTHR30239:SF0">
    <property type="entry name" value="ACETOLACTATE SYNTHASE SMALL SUBUNIT 1, CHLOROPLASTIC"/>
    <property type="match status" value="1"/>
</dbReference>
<dbReference type="Gene3D" id="3.30.70.260">
    <property type="match status" value="1"/>
</dbReference>
<dbReference type="Proteomes" id="UP000242881">
    <property type="component" value="Unassembled WGS sequence"/>
</dbReference>
<dbReference type="Pfam" id="PF10369">
    <property type="entry name" value="ALS_ss_C"/>
    <property type="match status" value="1"/>
</dbReference>
<dbReference type="InterPro" id="IPR027271">
    <property type="entry name" value="Acetolactate_synth/TF_NikR_C"/>
</dbReference>
<evidence type="ECO:0000256" key="8">
    <source>
        <dbReference type="RuleBase" id="RU368092"/>
    </source>
</evidence>
<comment type="similarity">
    <text evidence="3 8">Belongs to the acetolactate synthase small subunit family.</text>
</comment>
<dbReference type="PANTHER" id="PTHR30239">
    <property type="entry name" value="ACETOLACTATE SYNTHASE SMALL SUBUNIT"/>
    <property type="match status" value="1"/>
</dbReference>
<dbReference type="RefSeq" id="WP_013450955.1">
    <property type="nucleotide sequence ID" value="NZ_JBNAVA010000004.1"/>
</dbReference>
<protein>
    <recommendedName>
        <fullName evidence="8">Acetolactate synthase small subunit</fullName>
        <shortName evidence="8">AHAS</shortName>
        <shortName evidence="8">ALS</shortName>
        <ecNumber evidence="8">2.2.1.6</ecNumber>
    </recommendedName>
    <alternativeName>
        <fullName evidence="8">Acetohydroxy-acid synthase small subunit</fullName>
    </alternativeName>
</protein>
<comment type="pathway">
    <text evidence="2 8">Amino-acid biosynthesis; L-valine biosynthesis; L-valine from pyruvate: step 1/4.</text>
</comment>
<dbReference type="EMBL" id="PNIN01000038">
    <property type="protein sequence ID" value="PMP71585.1"/>
    <property type="molecule type" value="Genomic_DNA"/>
</dbReference>
<dbReference type="GO" id="GO:0009099">
    <property type="term" value="P:L-valine biosynthetic process"/>
    <property type="evidence" value="ECO:0007669"/>
    <property type="project" value="UniProtKB-UniRule"/>
</dbReference>
<dbReference type="GO" id="GO:0005829">
    <property type="term" value="C:cytosol"/>
    <property type="evidence" value="ECO:0007669"/>
    <property type="project" value="TreeGrafter"/>
</dbReference>
<comment type="function">
    <text evidence="8">Catalyzes the conversion of 2 pyruvate molecules into acetolactate in the first common step of the biosynthetic pathway of the branched-amino acids such as leucine, isoleucine, and valine.</text>
</comment>
<keyword evidence="6 8" id="KW-0100">Branched-chain amino acid biosynthesis</keyword>
<dbReference type="PROSITE" id="PS51671">
    <property type="entry name" value="ACT"/>
    <property type="match status" value="1"/>
</dbReference>
<dbReference type="InterPro" id="IPR045865">
    <property type="entry name" value="ACT-like_dom_sf"/>
</dbReference>
<evidence type="ECO:0000256" key="2">
    <source>
        <dbReference type="ARBA" id="ARBA00005025"/>
    </source>
</evidence>
<dbReference type="InterPro" id="IPR019455">
    <property type="entry name" value="Acetolactate_synth_ssu_C"/>
</dbReference>
<accession>A0A2J6WMK0</accession>
<dbReference type="InterPro" id="IPR054480">
    <property type="entry name" value="AHAS_small-like_ACT"/>
</dbReference>
<dbReference type="EC" id="2.2.1.6" evidence="8"/>
<evidence type="ECO:0000313" key="11">
    <source>
        <dbReference type="Proteomes" id="UP000242881"/>
    </source>
</evidence>
<gene>
    <name evidence="10" type="ORF">C0187_03550</name>
</gene>
<dbReference type="UniPathway" id="UPA00049">
    <property type="reaction ID" value="UER00059"/>
</dbReference>
<dbReference type="SUPFAM" id="SSF55021">
    <property type="entry name" value="ACT-like"/>
    <property type="match status" value="2"/>
</dbReference>
<dbReference type="UniPathway" id="UPA00047">
    <property type="reaction ID" value="UER00055"/>
</dbReference>
<dbReference type="GO" id="GO:0009097">
    <property type="term" value="P:isoleucine biosynthetic process"/>
    <property type="evidence" value="ECO:0007669"/>
    <property type="project" value="UniProtKB-UniRule"/>
</dbReference>
<organism evidence="10 11">
    <name type="scientific">Calditerrivibrio nitroreducens</name>
    <dbReference type="NCBI Taxonomy" id="477976"/>
    <lineage>
        <taxon>Bacteria</taxon>
        <taxon>Pseudomonadati</taxon>
        <taxon>Deferribacterota</taxon>
        <taxon>Deferribacteres</taxon>
        <taxon>Deferribacterales</taxon>
        <taxon>Calditerrivibrionaceae</taxon>
    </lineage>
</organism>
<reference evidence="10 11" key="1">
    <citation type="submission" date="2018-01" db="EMBL/GenBank/DDBJ databases">
        <title>Metagenomic assembled genomes from two thermal pools in the Uzon Caldera, Kamchatka, Russia.</title>
        <authorList>
            <person name="Wilkins L."/>
            <person name="Ettinger C."/>
        </authorList>
    </citation>
    <scope>NUCLEOTIDE SEQUENCE [LARGE SCALE GENOMIC DNA]</scope>
    <source>
        <strain evidence="10">ZAV-05</strain>
    </source>
</reference>
<evidence type="ECO:0000259" key="9">
    <source>
        <dbReference type="PROSITE" id="PS51671"/>
    </source>
</evidence>
<comment type="subunit">
    <text evidence="4 8">Dimer of large and small chains.</text>
</comment>
<dbReference type="AlphaFoldDB" id="A0A2J6WMK0"/>
<evidence type="ECO:0000256" key="4">
    <source>
        <dbReference type="ARBA" id="ARBA00011744"/>
    </source>
</evidence>
<evidence type="ECO:0000256" key="5">
    <source>
        <dbReference type="ARBA" id="ARBA00022605"/>
    </source>
</evidence>
<dbReference type="CDD" id="cd04878">
    <property type="entry name" value="ACT_AHAS"/>
    <property type="match status" value="1"/>
</dbReference>
<name>A0A2J6WMK0_9BACT</name>
<proteinExistence type="inferred from homology"/>
<dbReference type="FunFam" id="3.30.70.260:FF:000001">
    <property type="entry name" value="Acetolactate synthase, small subunit"/>
    <property type="match status" value="1"/>
</dbReference>
<evidence type="ECO:0000256" key="3">
    <source>
        <dbReference type="ARBA" id="ARBA00006341"/>
    </source>
</evidence>
<dbReference type="GO" id="GO:0003984">
    <property type="term" value="F:acetolactate synthase activity"/>
    <property type="evidence" value="ECO:0007669"/>
    <property type="project" value="UniProtKB-UniRule"/>
</dbReference>
<comment type="pathway">
    <text evidence="1 8">Amino-acid biosynthesis; L-isoleucine biosynthesis; L-isoleucine from 2-oxobutanoate: step 1/4.</text>
</comment>
<dbReference type="Gene3D" id="3.30.70.1150">
    <property type="entry name" value="ACT-like. Chain A, domain 2"/>
    <property type="match status" value="1"/>
</dbReference>
<dbReference type="NCBIfam" id="NF008864">
    <property type="entry name" value="PRK11895.1"/>
    <property type="match status" value="1"/>
</dbReference>
<dbReference type="InterPro" id="IPR004789">
    <property type="entry name" value="Acetalactate_synth_ssu"/>
</dbReference>
<evidence type="ECO:0000256" key="1">
    <source>
        <dbReference type="ARBA" id="ARBA00004974"/>
    </source>
</evidence>
<evidence type="ECO:0000256" key="6">
    <source>
        <dbReference type="ARBA" id="ARBA00023304"/>
    </source>
</evidence>
<keyword evidence="8" id="KW-0808">Transferase</keyword>
<keyword evidence="5 8" id="KW-0028">Amino-acid biosynthesis</keyword>
<sequence>MRHIISVLVENKFGVLARIAGLFSGRGYNIESLSVNATENEDISIMTIVTRGDDHIIEQIIKQLRKLVNTIKVRDVTQVDHIERELALLKVHATQRTRPDILSIIETFRGKVVDITKESLVVEITGDQNKLNAIINVLEPYGIIEIIKSGTIAIARGNKSTTDFTKQDIKSQEE</sequence>
<comment type="catalytic activity">
    <reaction evidence="7 8">
        <text>2 pyruvate + H(+) = (2S)-2-acetolactate + CO2</text>
        <dbReference type="Rhea" id="RHEA:25249"/>
        <dbReference type="ChEBI" id="CHEBI:15361"/>
        <dbReference type="ChEBI" id="CHEBI:15378"/>
        <dbReference type="ChEBI" id="CHEBI:16526"/>
        <dbReference type="ChEBI" id="CHEBI:58476"/>
        <dbReference type="EC" id="2.2.1.6"/>
    </reaction>
</comment>
<dbReference type="OMA" id="RPFGIKE"/>
<dbReference type="FunFam" id="3.30.70.1150:FF:000001">
    <property type="entry name" value="Acetolactate synthase small subunit"/>
    <property type="match status" value="1"/>
</dbReference>
<dbReference type="GO" id="GO:1990610">
    <property type="term" value="F:acetolactate synthase regulator activity"/>
    <property type="evidence" value="ECO:0007669"/>
    <property type="project" value="UniProtKB-UniRule"/>
</dbReference>
<dbReference type="Pfam" id="PF22629">
    <property type="entry name" value="ACT_AHAS_ss"/>
    <property type="match status" value="1"/>
</dbReference>
<evidence type="ECO:0000256" key="7">
    <source>
        <dbReference type="ARBA" id="ARBA00048670"/>
    </source>
</evidence>
<dbReference type="InterPro" id="IPR039557">
    <property type="entry name" value="AHAS_ACT"/>
</dbReference>
<feature type="domain" description="ACT" evidence="9">
    <location>
        <begin position="4"/>
        <end position="78"/>
    </location>
</feature>
<comment type="caution">
    <text evidence="10">The sequence shown here is derived from an EMBL/GenBank/DDBJ whole genome shotgun (WGS) entry which is preliminary data.</text>
</comment>
<dbReference type="InterPro" id="IPR002912">
    <property type="entry name" value="ACT_dom"/>
</dbReference>